<organism evidence="13 14">
    <name type="scientific">Ambrosia artemisiifolia</name>
    <name type="common">Common ragweed</name>
    <dbReference type="NCBI Taxonomy" id="4212"/>
    <lineage>
        <taxon>Eukaryota</taxon>
        <taxon>Viridiplantae</taxon>
        <taxon>Streptophyta</taxon>
        <taxon>Embryophyta</taxon>
        <taxon>Tracheophyta</taxon>
        <taxon>Spermatophyta</taxon>
        <taxon>Magnoliopsida</taxon>
        <taxon>eudicotyledons</taxon>
        <taxon>Gunneridae</taxon>
        <taxon>Pentapetalae</taxon>
        <taxon>asterids</taxon>
        <taxon>campanulids</taxon>
        <taxon>Asterales</taxon>
        <taxon>Asteraceae</taxon>
        <taxon>Asteroideae</taxon>
        <taxon>Heliantheae alliance</taxon>
        <taxon>Heliantheae</taxon>
        <taxon>Ambrosia</taxon>
    </lineage>
</organism>
<keyword evidence="10" id="KW-0472">Membrane</keyword>
<keyword evidence="10" id="KW-1133">Transmembrane helix</keyword>
<evidence type="ECO:0000256" key="3">
    <source>
        <dbReference type="ARBA" id="ARBA00022729"/>
    </source>
</evidence>
<comment type="catalytic activity">
    <reaction evidence="7">
        <text>L-threonyl-[protein] + ATP = O-phospho-L-threonyl-[protein] + ADP + H(+)</text>
        <dbReference type="Rhea" id="RHEA:46608"/>
        <dbReference type="Rhea" id="RHEA-COMP:11060"/>
        <dbReference type="Rhea" id="RHEA-COMP:11605"/>
        <dbReference type="ChEBI" id="CHEBI:15378"/>
        <dbReference type="ChEBI" id="CHEBI:30013"/>
        <dbReference type="ChEBI" id="CHEBI:30616"/>
        <dbReference type="ChEBI" id="CHEBI:61977"/>
        <dbReference type="ChEBI" id="CHEBI:456216"/>
        <dbReference type="EC" id="2.7.11.1"/>
    </reaction>
</comment>
<feature type="binding site" evidence="9">
    <location>
        <position position="402"/>
    </location>
    <ligand>
        <name>ATP</name>
        <dbReference type="ChEBI" id="CHEBI:30616"/>
    </ligand>
</feature>
<reference evidence="13" key="1">
    <citation type="submission" date="2022-06" db="EMBL/GenBank/DDBJ databases">
        <title>Uncovering the hologenomic basis of an extraordinary plant invasion.</title>
        <authorList>
            <person name="Bieker V.C."/>
            <person name="Martin M.D."/>
            <person name="Gilbert T."/>
            <person name="Hodgins K."/>
            <person name="Battlay P."/>
            <person name="Petersen B."/>
            <person name="Wilson J."/>
        </authorList>
    </citation>
    <scope>NUCLEOTIDE SEQUENCE</scope>
    <source>
        <strain evidence="13">AA19_3_7</strain>
        <tissue evidence="13">Leaf</tissue>
    </source>
</reference>
<comment type="caution">
    <text evidence="13">The sequence shown here is derived from an EMBL/GenBank/DDBJ whole genome shotgun (WGS) entry which is preliminary data.</text>
</comment>
<sequence>QHTFIKLRINAKKQRFVTFPMKIQYLSQLPSVITIVRLLVVIVVSQASSSPYESYKNCATSFTCGTLSGIRYPFSRREDPAHCGYPGFELNCKGRKSPTIDMNNMTYQVLSIDQSSQILKIIREDVMESICPHDFINTTINHNLFEYFINYMNITFLYGCPDSLNLHGDTYSCDDNGIDKVWVLPGEQGPGICNKSVIVPVPVMALGSTGLVNSSGLDHVLREGFEVMWKLNTMGCSQCSESNGRCFYDYETNRTSCACPGSPLIVDSCNMANTSQASSSSQKRRSLTIALPITGGILATIGITSGLLFYKQRKKRHTTRPNKTQTKDTITSFSTNTTTTTSTTTKTTEVGNKSTYFGTHVFTNEELEAATDGFHDSRELGDGGFGTVYYGKLIDGREVAVKREAGGDAGGGIRVSVFATREGYEADDEGSGGEFERDTE</sequence>
<keyword evidence="5 9" id="KW-0067">ATP-binding</keyword>
<dbReference type="EC" id="2.7.11.1" evidence="2"/>
<keyword evidence="14" id="KW-1185">Reference proteome</keyword>
<gene>
    <name evidence="13" type="ORF">M8C21_010591</name>
</gene>
<dbReference type="InterPro" id="IPR011009">
    <property type="entry name" value="Kinase-like_dom_sf"/>
</dbReference>
<evidence type="ECO:0000256" key="7">
    <source>
        <dbReference type="ARBA" id="ARBA00047899"/>
    </source>
</evidence>
<proteinExistence type="predicted"/>
<evidence type="ECO:0000259" key="11">
    <source>
        <dbReference type="Pfam" id="PF13947"/>
    </source>
</evidence>
<evidence type="ECO:0000256" key="1">
    <source>
        <dbReference type="ARBA" id="ARBA00004167"/>
    </source>
</evidence>
<dbReference type="SUPFAM" id="SSF56112">
    <property type="entry name" value="Protein kinase-like (PK-like)"/>
    <property type="match status" value="1"/>
</dbReference>
<dbReference type="PANTHER" id="PTHR46008:SF22">
    <property type="entry name" value="CONCANAVALIN A-LIKE LECTIN_GLUCANASE DOMAIN-CONTAINING PROTEIN-RELATED"/>
    <property type="match status" value="1"/>
</dbReference>
<feature type="domain" description="Wall-associated receptor kinase C-terminal" evidence="12">
    <location>
        <begin position="189"/>
        <end position="261"/>
    </location>
</feature>
<keyword evidence="6" id="KW-0325">Glycoprotein</keyword>
<evidence type="ECO:0000256" key="9">
    <source>
        <dbReference type="PROSITE-ProRule" id="PRU10141"/>
    </source>
</evidence>
<evidence type="ECO:0000256" key="5">
    <source>
        <dbReference type="ARBA" id="ARBA00022840"/>
    </source>
</evidence>
<feature type="domain" description="Wall-associated receptor kinase galacturonan-binding" evidence="11">
    <location>
        <begin position="58"/>
        <end position="122"/>
    </location>
</feature>
<name>A0AAD5DEA6_AMBAR</name>
<dbReference type="GO" id="GO:0005524">
    <property type="term" value="F:ATP binding"/>
    <property type="evidence" value="ECO:0007669"/>
    <property type="project" value="UniProtKB-UniRule"/>
</dbReference>
<feature type="non-terminal residue" evidence="13">
    <location>
        <position position="440"/>
    </location>
</feature>
<evidence type="ECO:0000256" key="4">
    <source>
        <dbReference type="ARBA" id="ARBA00022741"/>
    </source>
</evidence>
<dbReference type="InterPro" id="IPR017441">
    <property type="entry name" value="Protein_kinase_ATP_BS"/>
</dbReference>
<comment type="catalytic activity">
    <reaction evidence="8">
        <text>L-seryl-[protein] + ATP = O-phospho-L-seryl-[protein] + ADP + H(+)</text>
        <dbReference type="Rhea" id="RHEA:17989"/>
        <dbReference type="Rhea" id="RHEA-COMP:9863"/>
        <dbReference type="Rhea" id="RHEA-COMP:11604"/>
        <dbReference type="ChEBI" id="CHEBI:15378"/>
        <dbReference type="ChEBI" id="CHEBI:29999"/>
        <dbReference type="ChEBI" id="CHEBI:30616"/>
        <dbReference type="ChEBI" id="CHEBI:83421"/>
        <dbReference type="ChEBI" id="CHEBI:456216"/>
        <dbReference type="EC" id="2.7.11.1"/>
    </reaction>
</comment>
<dbReference type="GO" id="GO:0016020">
    <property type="term" value="C:membrane"/>
    <property type="evidence" value="ECO:0007669"/>
    <property type="project" value="UniProtKB-SubCell"/>
</dbReference>
<feature type="transmembrane region" description="Helical" evidence="10">
    <location>
        <begin position="289"/>
        <end position="310"/>
    </location>
</feature>
<evidence type="ECO:0000256" key="6">
    <source>
        <dbReference type="ARBA" id="ARBA00023180"/>
    </source>
</evidence>
<dbReference type="InterPro" id="IPR025287">
    <property type="entry name" value="WAK_GUB"/>
</dbReference>
<dbReference type="EMBL" id="JAMZMK010000026">
    <property type="protein sequence ID" value="KAI7758144.1"/>
    <property type="molecule type" value="Genomic_DNA"/>
</dbReference>
<dbReference type="AlphaFoldDB" id="A0AAD5DEA6"/>
<comment type="subcellular location">
    <subcellularLocation>
        <location evidence="1">Membrane</location>
        <topology evidence="1">Single-pass membrane protein</topology>
    </subcellularLocation>
</comment>
<evidence type="ECO:0000313" key="14">
    <source>
        <dbReference type="Proteomes" id="UP001206925"/>
    </source>
</evidence>
<dbReference type="InterPro" id="IPR032872">
    <property type="entry name" value="WAK_assoc_C"/>
</dbReference>
<dbReference type="GO" id="GO:0030247">
    <property type="term" value="F:polysaccharide binding"/>
    <property type="evidence" value="ECO:0007669"/>
    <property type="project" value="InterPro"/>
</dbReference>
<evidence type="ECO:0000259" key="12">
    <source>
        <dbReference type="Pfam" id="PF14380"/>
    </source>
</evidence>
<keyword evidence="10" id="KW-0812">Transmembrane</keyword>
<protein>
    <recommendedName>
        <fullName evidence="2">non-specific serine/threonine protein kinase</fullName>
        <ecNumber evidence="2">2.7.11.1</ecNumber>
    </recommendedName>
</protein>
<keyword evidence="3" id="KW-0732">Signal</keyword>
<keyword evidence="4 9" id="KW-0547">Nucleotide-binding</keyword>
<dbReference type="Gene3D" id="3.30.200.20">
    <property type="entry name" value="Phosphorylase Kinase, domain 1"/>
    <property type="match status" value="1"/>
</dbReference>
<dbReference type="Proteomes" id="UP001206925">
    <property type="component" value="Unassembled WGS sequence"/>
</dbReference>
<evidence type="ECO:0000313" key="13">
    <source>
        <dbReference type="EMBL" id="KAI7758144.1"/>
    </source>
</evidence>
<dbReference type="GO" id="GO:0004674">
    <property type="term" value="F:protein serine/threonine kinase activity"/>
    <property type="evidence" value="ECO:0007669"/>
    <property type="project" value="UniProtKB-EC"/>
</dbReference>
<dbReference type="PROSITE" id="PS00107">
    <property type="entry name" value="PROTEIN_KINASE_ATP"/>
    <property type="match status" value="1"/>
</dbReference>
<evidence type="ECO:0000256" key="8">
    <source>
        <dbReference type="ARBA" id="ARBA00048679"/>
    </source>
</evidence>
<evidence type="ECO:0000256" key="10">
    <source>
        <dbReference type="SAM" id="Phobius"/>
    </source>
</evidence>
<dbReference type="PANTHER" id="PTHR46008">
    <property type="entry name" value="LEAF RUST 10 DISEASE-RESISTANCE LOCUS RECEPTOR-LIKE PROTEIN KINASE-LIKE 1.4"/>
    <property type="match status" value="1"/>
</dbReference>
<evidence type="ECO:0000256" key="2">
    <source>
        <dbReference type="ARBA" id="ARBA00012513"/>
    </source>
</evidence>
<accession>A0AAD5DEA6</accession>
<dbReference type="Pfam" id="PF14380">
    <property type="entry name" value="WAK_assoc"/>
    <property type="match status" value="1"/>
</dbReference>
<dbReference type="Pfam" id="PF13947">
    <property type="entry name" value="GUB_WAK_bind"/>
    <property type="match status" value="1"/>
</dbReference>